<dbReference type="AlphaFoldDB" id="A0A8X6R7Q0"/>
<keyword evidence="2" id="KW-1185">Reference proteome</keyword>
<comment type="caution">
    <text evidence="1">The sequence shown here is derived from an EMBL/GenBank/DDBJ whole genome shotgun (WGS) entry which is preliminary data.</text>
</comment>
<proteinExistence type="predicted"/>
<sequence length="195" mass="21983">MQIELVKIQRSSLARVGSNTSDIEENKIIRRSWFRHQTLLQTSAESKSVPVALSCTVGILHRVLKYGTSGRKTHKRPFSDESRLFWGQTCAAGSGGVENLVWLKETSVWPSPAIVNAPALLPELRKRPGMSSARFRKRHVTHVSKRKKHRIPLQLSKKIAQGNLTASCKRLISWFLLDKGTELGQKIVPVRPPKF</sequence>
<reference evidence="1" key="1">
    <citation type="submission" date="2020-08" db="EMBL/GenBank/DDBJ databases">
        <title>Multicomponent nature underlies the extraordinary mechanical properties of spider dragline silk.</title>
        <authorList>
            <person name="Kono N."/>
            <person name="Nakamura H."/>
            <person name="Mori M."/>
            <person name="Yoshida Y."/>
            <person name="Ohtoshi R."/>
            <person name="Malay A.D."/>
            <person name="Moran D.A.P."/>
            <person name="Tomita M."/>
            <person name="Numata K."/>
            <person name="Arakawa K."/>
        </authorList>
    </citation>
    <scope>NUCLEOTIDE SEQUENCE</scope>
</reference>
<dbReference type="EMBL" id="BMAU01021021">
    <property type="protein sequence ID" value="GFX86994.1"/>
    <property type="molecule type" value="Genomic_DNA"/>
</dbReference>
<gene>
    <name evidence="1" type="ORF">TNCV_2636341</name>
</gene>
<evidence type="ECO:0000313" key="1">
    <source>
        <dbReference type="EMBL" id="GFX86994.1"/>
    </source>
</evidence>
<organism evidence="1 2">
    <name type="scientific">Trichonephila clavipes</name>
    <name type="common">Golden silk orbweaver</name>
    <name type="synonym">Nephila clavipes</name>
    <dbReference type="NCBI Taxonomy" id="2585209"/>
    <lineage>
        <taxon>Eukaryota</taxon>
        <taxon>Metazoa</taxon>
        <taxon>Ecdysozoa</taxon>
        <taxon>Arthropoda</taxon>
        <taxon>Chelicerata</taxon>
        <taxon>Arachnida</taxon>
        <taxon>Araneae</taxon>
        <taxon>Araneomorphae</taxon>
        <taxon>Entelegynae</taxon>
        <taxon>Araneoidea</taxon>
        <taxon>Nephilidae</taxon>
        <taxon>Trichonephila</taxon>
    </lineage>
</organism>
<evidence type="ECO:0000313" key="2">
    <source>
        <dbReference type="Proteomes" id="UP000887159"/>
    </source>
</evidence>
<dbReference type="Proteomes" id="UP000887159">
    <property type="component" value="Unassembled WGS sequence"/>
</dbReference>
<name>A0A8X6R7Q0_TRICX</name>
<protein>
    <submittedName>
        <fullName evidence="1">Uncharacterized protein</fullName>
    </submittedName>
</protein>
<accession>A0A8X6R7Q0</accession>